<keyword evidence="5 7" id="KW-1133">Transmembrane helix</keyword>
<feature type="transmembrane region" description="Helical" evidence="7">
    <location>
        <begin position="198"/>
        <end position="216"/>
    </location>
</feature>
<proteinExistence type="predicted"/>
<evidence type="ECO:0000256" key="7">
    <source>
        <dbReference type="SAM" id="Phobius"/>
    </source>
</evidence>
<dbReference type="STRING" id="1298598.JCM21714_2255"/>
<feature type="transmembrane region" description="Helical" evidence="7">
    <location>
        <begin position="354"/>
        <end position="372"/>
    </location>
</feature>
<dbReference type="InterPro" id="IPR020846">
    <property type="entry name" value="MFS_dom"/>
</dbReference>
<dbReference type="InterPro" id="IPR050189">
    <property type="entry name" value="MFS_Efflux_Transporters"/>
</dbReference>
<dbReference type="InterPro" id="IPR011701">
    <property type="entry name" value="MFS"/>
</dbReference>
<comment type="caution">
    <text evidence="9">The sequence shown here is derived from an EMBL/GenBank/DDBJ whole genome shotgun (WGS) entry which is preliminary data.</text>
</comment>
<dbReference type="GO" id="GO:0005886">
    <property type="term" value="C:plasma membrane"/>
    <property type="evidence" value="ECO:0007669"/>
    <property type="project" value="UniProtKB-SubCell"/>
</dbReference>
<evidence type="ECO:0000256" key="2">
    <source>
        <dbReference type="ARBA" id="ARBA00022448"/>
    </source>
</evidence>
<dbReference type="Proteomes" id="UP000019102">
    <property type="component" value="Unassembled WGS sequence"/>
</dbReference>
<dbReference type="GO" id="GO:0022857">
    <property type="term" value="F:transmembrane transporter activity"/>
    <property type="evidence" value="ECO:0007669"/>
    <property type="project" value="InterPro"/>
</dbReference>
<feature type="transmembrane region" description="Helical" evidence="7">
    <location>
        <begin position="286"/>
        <end position="306"/>
    </location>
</feature>
<keyword evidence="3" id="KW-1003">Cell membrane</keyword>
<feature type="transmembrane region" description="Helical" evidence="7">
    <location>
        <begin position="158"/>
        <end position="177"/>
    </location>
</feature>
<feature type="transmembrane region" description="Helical" evidence="7">
    <location>
        <begin position="228"/>
        <end position="249"/>
    </location>
</feature>
<feature type="transmembrane region" description="Helical" evidence="7">
    <location>
        <begin position="261"/>
        <end position="280"/>
    </location>
</feature>
<feature type="transmembrane region" description="Helical" evidence="7">
    <location>
        <begin position="98"/>
        <end position="119"/>
    </location>
</feature>
<evidence type="ECO:0000256" key="5">
    <source>
        <dbReference type="ARBA" id="ARBA00022989"/>
    </source>
</evidence>
<dbReference type="eggNOG" id="COG2814">
    <property type="taxonomic scope" value="Bacteria"/>
</dbReference>
<sequence length="394" mass="41758">MLKYAILSVSLITVMAGAIIAPAIGSIAVAFPDASGFEINLLTSLHAAFMIPFAFVSGFLCKYFSKKAILLLALVLYLVAGLGGGFAPNMFILLCTRALLGISVGLMMPLSTTLVSDYYDGEKRTSMMGMVSAATNLGAIIAIMIAGVLATLSWNATFYVYGIAAIVMIFVVAFLPRKAPVGNKIKSGKQAPLPKAKLANYAIMMFLVFVVFYSIPSNMSLFLQESNITNTILTGIIIAACSLGGFLGGMTLARFQKKLKVAYVPVQVLLLGIGFAMIVFTPSLFLMGLGVLILGFGYGSLVPVIFDGVSKISSGAQAMVAMATVQSFIYLGQFSSPHIHSLISNTFGDGSVNYSYTIMAIALLIVGAGLILKTVYNVKFTKPNEIAVPEKESI</sequence>
<evidence type="ECO:0000256" key="4">
    <source>
        <dbReference type="ARBA" id="ARBA00022692"/>
    </source>
</evidence>
<dbReference type="RefSeq" id="WP_035723380.1">
    <property type="nucleotide sequence ID" value="NZ_BAVS01000010.1"/>
</dbReference>
<comment type="subcellular location">
    <subcellularLocation>
        <location evidence="1">Cell membrane</location>
        <topology evidence="1">Multi-pass membrane protein</topology>
    </subcellularLocation>
</comment>
<dbReference type="PROSITE" id="PS50850">
    <property type="entry name" value="MFS"/>
    <property type="match status" value="1"/>
</dbReference>
<keyword evidence="2" id="KW-0813">Transport</keyword>
<evidence type="ECO:0000256" key="6">
    <source>
        <dbReference type="ARBA" id="ARBA00023136"/>
    </source>
</evidence>
<accession>W4VJ67</accession>
<reference evidence="9 10" key="1">
    <citation type="journal article" date="2014" name="Genome Announc.">
        <title>Draft Genome Sequence of the Boron-Tolerant and Moderately Halotolerant Bacterium Gracilibacillus boraciitolerans JCM 21714T.</title>
        <authorList>
            <person name="Ahmed I."/>
            <person name="Oshima K."/>
            <person name="Suda W."/>
            <person name="Kitamura K."/>
            <person name="Iida T."/>
            <person name="Ohmori Y."/>
            <person name="Fujiwara T."/>
            <person name="Hattori M."/>
            <person name="Ohkuma M."/>
        </authorList>
    </citation>
    <scope>NUCLEOTIDE SEQUENCE [LARGE SCALE GENOMIC DNA]</scope>
    <source>
        <strain evidence="9 10">JCM 21714</strain>
    </source>
</reference>
<dbReference type="AlphaFoldDB" id="W4VJ67"/>
<organism evidence="9 10">
    <name type="scientific">Gracilibacillus boraciitolerans JCM 21714</name>
    <dbReference type="NCBI Taxonomy" id="1298598"/>
    <lineage>
        <taxon>Bacteria</taxon>
        <taxon>Bacillati</taxon>
        <taxon>Bacillota</taxon>
        <taxon>Bacilli</taxon>
        <taxon>Bacillales</taxon>
        <taxon>Bacillaceae</taxon>
        <taxon>Gracilibacillus</taxon>
    </lineage>
</organism>
<dbReference type="Pfam" id="PF07690">
    <property type="entry name" value="MFS_1"/>
    <property type="match status" value="1"/>
</dbReference>
<protein>
    <submittedName>
        <fullName evidence="9">Multidrug resistance protein</fullName>
    </submittedName>
</protein>
<evidence type="ECO:0000256" key="1">
    <source>
        <dbReference type="ARBA" id="ARBA00004651"/>
    </source>
</evidence>
<evidence type="ECO:0000256" key="3">
    <source>
        <dbReference type="ARBA" id="ARBA00022475"/>
    </source>
</evidence>
<feature type="transmembrane region" description="Helical" evidence="7">
    <location>
        <begin position="318"/>
        <end position="334"/>
    </location>
</feature>
<evidence type="ECO:0000259" key="8">
    <source>
        <dbReference type="PROSITE" id="PS50850"/>
    </source>
</evidence>
<feature type="domain" description="Major facilitator superfamily (MFS) profile" evidence="8">
    <location>
        <begin position="1"/>
        <end position="385"/>
    </location>
</feature>
<name>W4VJ67_9BACI</name>
<dbReference type="InterPro" id="IPR036259">
    <property type="entry name" value="MFS_trans_sf"/>
</dbReference>
<dbReference type="PANTHER" id="PTHR43124:SF3">
    <property type="entry name" value="CHLORAMPHENICOL EFFLUX PUMP RV0191"/>
    <property type="match status" value="1"/>
</dbReference>
<keyword evidence="6 7" id="KW-0472">Membrane</keyword>
<dbReference type="OrthoDB" id="5506409at2"/>
<dbReference type="CDD" id="cd17473">
    <property type="entry name" value="MFS_arabinose_efflux_permease_like"/>
    <property type="match status" value="1"/>
</dbReference>
<keyword evidence="4 7" id="KW-0812">Transmembrane</keyword>
<dbReference type="PANTHER" id="PTHR43124">
    <property type="entry name" value="PURINE EFFLUX PUMP PBUE"/>
    <property type="match status" value="1"/>
</dbReference>
<feature type="transmembrane region" description="Helical" evidence="7">
    <location>
        <begin position="131"/>
        <end position="152"/>
    </location>
</feature>
<dbReference type="SUPFAM" id="SSF103473">
    <property type="entry name" value="MFS general substrate transporter"/>
    <property type="match status" value="1"/>
</dbReference>
<feature type="transmembrane region" description="Helical" evidence="7">
    <location>
        <begin position="68"/>
        <end position="92"/>
    </location>
</feature>
<evidence type="ECO:0000313" key="10">
    <source>
        <dbReference type="Proteomes" id="UP000019102"/>
    </source>
</evidence>
<keyword evidence="10" id="KW-1185">Reference proteome</keyword>
<dbReference type="EMBL" id="BAVS01000010">
    <property type="protein sequence ID" value="GAE93201.1"/>
    <property type="molecule type" value="Genomic_DNA"/>
</dbReference>
<dbReference type="Gene3D" id="1.20.1250.20">
    <property type="entry name" value="MFS general substrate transporter like domains"/>
    <property type="match status" value="1"/>
</dbReference>
<feature type="transmembrane region" description="Helical" evidence="7">
    <location>
        <begin position="41"/>
        <end position="61"/>
    </location>
</feature>
<evidence type="ECO:0000313" key="9">
    <source>
        <dbReference type="EMBL" id="GAE93201.1"/>
    </source>
</evidence>
<gene>
    <name evidence="9" type="ORF">JCM21714_2255</name>
</gene>